<reference evidence="1" key="1">
    <citation type="submission" date="2018-02" db="EMBL/GenBank/DDBJ databases">
        <title>Rhizophora mucronata_Transcriptome.</title>
        <authorList>
            <person name="Meera S.P."/>
            <person name="Sreeshan A."/>
            <person name="Augustine A."/>
        </authorList>
    </citation>
    <scope>NUCLEOTIDE SEQUENCE</scope>
    <source>
        <tissue evidence="1">Leaf</tissue>
    </source>
</reference>
<accession>A0A2P2MYZ8</accession>
<organism evidence="1">
    <name type="scientific">Rhizophora mucronata</name>
    <name type="common">Asiatic mangrove</name>
    <dbReference type="NCBI Taxonomy" id="61149"/>
    <lineage>
        <taxon>Eukaryota</taxon>
        <taxon>Viridiplantae</taxon>
        <taxon>Streptophyta</taxon>
        <taxon>Embryophyta</taxon>
        <taxon>Tracheophyta</taxon>
        <taxon>Spermatophyta</taxon>
        <taxon>Magnoliopsida</taxon>
        <taxon>eudicotyledons</taxon>
        <taxon>Gunneridae</taxon>
        <taxon>Pentapetalae</taxon>
        <taxon>rosids</taxon>
        <taxon>fabids</taxon>
        <taxon>Malpighiales</taxon>
        <taxon>Rhizophoraceae</taxon>
        <taxon>Rhizophora</taxon>
    </lineage>
</organism>
<evidence type="ECO:0000313" key="1">
    <source>
        <dbReference type="EMBL" id="MBX35455.1"/>
    </source>
</evidence>
<protein>
    <submittedName>
        <fullName evidence="1">Uncharacterized protein</fullName>
    </submittedName>
</protein>
<name>A0A2P2MYZ8_RHIMU</name>
<dbReference type="AlphaFoldDB" id="A0A2P2MYZ8"/>
<dbReference type="EMBL" id="GGEC01054971">
    <property type="protein sequence ID" value="MBX35455.1"/>
    <property type="molecule type" value="Transcribed_RNA"/>
</dbReference>
<proteinExistence type="predicted"/>
<sequence>MMLTLLIERLLVNQIMPFPVMKLYLTTI</sequence>